<sequence>MKTCVLLALLSTAYAAMSSDEQCTKKKDSGNCNLILKRWYFNTATGKCELFYYGGCGGNENRFDDKKVCEKICMVPQEPLHELCLRPAHRGPCLASYPRFYYDNSTQSCHPFVYGGCQSNGNNFESPVSCMKFCNNNSELP</sequence>
<feature type="domain" description="BPTI/Kunitz inhibitor" evidence="8">
    <location>
        <begin position="84"/>
        <end position="134"/>
    </location>
</feature>
<reference evidence="9" key="2">
    <citation type="submission" date="2021-09" db="EMBL/GenBank/DDBJ databases">
        <authorList>
            <person name="Jia N."/>
            <person name="Wang J."/>
            <person name="Shi W."/>
            <person name="Du L."/>
            <person name="Sun Y."/>
            <person name="Zhan W."/>
            <person name="Jiang J."/>
            <person name="Wang Q."/>
            <person name="Zhang B."/>
            <person name="Ji P."/>
            <person name="Sakyi L.B."/>
            <person name="Cui X."/>
            <person name="Yuan T."/>
            <person name="Jiang B."/>
            <person name="Yang W."/>
            <person name="Lam T.T.-Y."/>
            <person name="Chang Q."/>
            <person name="Ding S."/>
            <person name="Wang X."/>
            <person name="Zhu J."/>
            <person name="Ruan X."/>
            <person name="Zhao L."/>
            <person name="Wei J."/>
            <person name="Que T."/>
            <person name="Du C."/>
            <person name="Cheng J."/>
            <person name="Dai P."/>
            <person name="Han X."/>
            <person name="Huang E."/>
            <person name="Gao Y."/>
            <person name="Liu J."/>
            <person name="Shao H."/>
            <person name="Ye R."/>
            <person name="Li L."/>
            <person name="Wei W."/>
            <person name="Wang X."/>
            <person name="Wang C."/>
            <person name="Huo Q."/>
            <person name="Li W."/>
            <person name="Guo W."/>
            <person name="Chen H."/>
            <person name="Chen S."/>
            <person name="Zhou L."/>
            <person name="Zhou L."/>
            <person name="Ni X."/>
            <person name="Tian J."/>
            <person name="Zhou Y."/>
            <person name="Sheng Y."/>
            <person name="Liu T."/>
            <person name="Pan Y."/>
            <person name="Xia L."/>
            <person name="Li J."/>
            <person name="Zhao F."/>
            <person name="Cao W."/>
        </authorList>
    </citation>
    <scope>NUCLEOTIDE SEQUENCE</scope>
    <source>
        <strain evidence="9">Rsan-2018</strain>
        <tissue evidence="9">Larvae</tissue>
    </source>
</reference>
<organism evidence="9 10">
    <name type="scientific">Rhipicephalus sanguineus</name>
    <name type="common">Brown dog tick</name>
    <name type="synonym">Ixodes sanguineus</name>
    <dbReference type="NCBI Taxonomy" id="34632"/>
    <lineage>
        <taxon>Eukaryota</taxon>
        <taxon>Metazoa</taxon>
        <taxon>Ecdysozoa</taxon>
        <taxon>Arthropoda</taxon>
        <taxon>Chelicerata</taxon>
        <taxon>Arachnida</taxon>
        <taxon>Acari</taxon>
        <taxon>Parasitiformes</taxon>
        <taxon>Ixodida</taxon>
        <taxon>Ixodoidea</taxon>
        <taxon>Ixodidae</taxon>
        <taxon>Rhipicephalinae</taxon>
        <taxon>Rhipicephalus</taxon>
        <taxon>Rhipicephalus</taxon>
    </lineage>
</organism>
<dbReference type="GO" id="GO:0005615">
    <property type="term" value="C:extracellular space"/>
    <property type="evidence" value="ECO:0007669"/>
    <property type="project" value="TreeGrafter"/>
</dbReference>
<keyword evidence="10" id="KW-1185">Reference proteome</keyword>
<dbReference type="InterPro" id="IPR002223">
    <property type="entry name" value="Kunitz_BPTI"/>
</dbReference>
<evidence type="ECO:0000256" key="2">
    <source>
        <dbReference type="ARBA" id="ARBA00022525"/>
    </source>
</evidence>
<dbReference type="AlphaFoldDB" id="A0A9D4QC61"/>
<evidence type="ECO:0000256" key="6">
    <source>
        <dbReference type="ARBA" id="ARBA00023157"/>
    </source>
</evidence>
<name>A0A9D4QC61_RHISA</name>
<dbReference type="OrthoDB" id="6474131at2759"/>
<dbReference type="VEuPathDB" id="VectorBase:RSAN_037892"/>
<dbReference type="SUPFAM" id="SSF57362">
    <property type="entry name" value="BPTI-like"/>
    <property type="match status" value="2"/>
</dbReference>
<dbReference type="PANTHER" id="PTHR10083:SF374">
    <property type="entry name" value="BPTI_KUNITZ INHIBITOR DOMAIN-CONTAINING PROTEIN"/>
    <property type="match status" value="1"/>
</dbReference>
<proteinExistence type="predicted"/>
<dbReference type="InterPro" id="IPR020901">
    <property type="entry name" value="Prtase_inh_Kunz-CS"/>
</dbReference>
<keyword evidence="7" id="KW-0732">Signal</keyword>
<evidence type="ECO:0000259" key="8">
    <source>
        <dbReference type="PROSITE" id="PS50279"/>
    </source>
</evidence>
<feature type="chain" id="PRO_5039601632" description="BPTI/Kunitz inhibitor domain-containing protein" evidence="7">
    <location>
        <begin position="19"/>
        <end position="141"/>
    </location>
</feature>
<dbReference type="InterPro" id="IPR050098">
    <property type="entry name" value="TFPI/VKTCI-like"/>
</dbReference>
<evidence type="ECO:0000256" key="3">
    <source>
        <dbReference type="ARBA" id="ARBA00022690"/>
    </source>
</evidence>
<dbReference type="SMART" id="SM00131">
    <property type="entry name" value="KU"/>
    <property type="match status" value="2"/>
</dbReference>
<feature type="domain" description="BPTI/Kunitz inhibitor" evidence="8">
    <location>
        <begin position="23"/>
        <end position="73"/>
    </location>
</feature>
<evidence type="ECO:0000256" key="7">
    <source>
        <dbReference type="SAM" id="SignalP"/>
    </source>
</evidence>
<gene>
    <name evidence="9" type="ORF">HPB52_024139</name>
</gene>
<evidence type="ECO:0000313" key="10">
    <source>
        <dbReference type="Proteomes" id="UP000821837"/>
    </source>
</evidence>
<dbReference type="Pfam" id="PF00014">
    <property type="entry name" value="Kunitz_BPTI"/>
    <property type="match status" value="2"/>
</dbReference>
<comment type="caution">
    <text evidence="9">The sequence shown here is derived from an EMBL/GenBank/DDBJ whole genome shotgun (WGS) entry which is preliminary data.</text>
</comment>
<reference evidence="9" key="1">
    <citation type="journal article" date="2020" name="Cell">
        <title>Large-Scale Comparative Analyses of Tick Genomes Elucidate Their Genetic Diversity and Vector Capacities.</title>
        <authorList>
            <consortium name="Tick Genome and Microbiome Consortium (TIGMIC)"/>
            <person name="Jia N."/>
            <person name="Wang J."/>
            <person name="Shi W."/>
            <person name="Du L."/>
            <person name="Sun Y."/>
            <person name="Zhan W."/>
            <person name="Jiang J.F."/>
            <person name="Wang Q."/>
            <person name="Zhang B."/>
            <person name="Ji P."/>
            <person name="Bell-Sakyi L."/>
            <person name="Cui X.M."/>
            <person name="Yuan T.T."/>
            <person name="Jiang B.G."/>
            <person name="Yang W.F."/>
            <person name="Lam T.T."/>
            <person name="Chang Q.C."/>
            <person name="Ding S.J."/>
            <person name="Wang X.J."/>
            <person name="Zhu J.G."/>
            <person name="Ruan X.D."/>
            <person name="Zhao L."/>
            <person name="Wei J.T."/>
            <person name="Ye R.Z."/>
            <person name="Que T.C."/>
            <person name="Du C.H."/>
            <person name="Zhou Y.H."/>
            <person name="Cheng J.X."/>
            <person name="Dai P.F."/>
            <person name="Guo W.B."/>
            <person name="Han X.H."/>
            <person name="Huang E.J."/>
            <person name="Li L.F."/>
            <person name="Wei W."/>
            <person name="Gao Y.C."/>
            <person name="Liu J.Z."/>
            <person name="Shao H.Z."/>
            <person name="Wang X."/>
            <person name="Wang C.C."/>
            <person name="Yang T.C."/>
            <person name="Huo Q.B."/>
            <person name="Li W."/>
            <person name="Chen H.Y."/>
            <person name="Chen S.E."/>
            <person name="Zhou L.G."/>
            <person name="Ni X.B."/>
            <person name="Tian J.H."/>
            <person name="Sheng Y."/>
            <person name="Liu T."/>
            <person name="Pan Y.S."/>
            <person name="Xia L.Y."/>
            <person name="Li J."/>
            <person name="Zhao F."/>
            <person name="Cao W.C."/>
        </authorList>
    </citation>
    <scope>NUCLEOTIDE SEQUENCE</scope>
    <source>
        <strain evidence="9">Rsan-2018</strain>
    </source>
</reference>
<feature type="signal peptide" evidence="7">
    <location>
        <begin position="1"/>
        <end position="18"/>
    </location>
</feature>
<dbReference type="FunFam" id="4.10.410.10:FF:000020">
    <property type="entry name" value="Collagen, type VI, alpha 3"/>
    <property type="match status" value="1"/>
</dbReference>
<evidence type="ECO:0000256" key="1">
    <source>
        <dbReference type="ARBA" id="ARBA00004613"/>
    </source>
</evidence>
<dbReference type="GO" id="GO:0004867">
    <property type="term" value="F:serine-type endopeptidase inhibitor activity"/>
    <property type="evidence" value="ECO:0007669"/>
    <property type="project" value="UniProtKB-KW"/>
</dbReference>
<dbReference type="Gene3D" id="4.10.410.10">
    <property type="entry name" value="Pancreatic trypsin inhibitor Kunitz domain"/>
    <property type="match status" value="2"/>
</dbReference>
<dbReference type="EMBL" id="JABSTV010001247">
    <property type="protein sequence ID" value="KAH7973331.1"/>
    <property type="molecule type" value="Genomic_DNA"/>
</dbReference>
<accession>A0A9D4QC61</accession>
<evidence type="ECO:0000256" key="4">
    <source>
        <dbReference type="ARBA" id="ARBA00022737"/>
    </source>
</evidence>
<dbReference type="PRINTS" id="PR00759">
    <property type="entry name" value="BASICPTASE"/>
</dbReference>
<protein>
    <recommendedName>
        <fullName evidence="8">BPTI/Kunitz inhibitor domain-containing protein</fullName>
    </recommendedName>
</protein>
<keyword evidence="4" id="KW-0677">Repeat</keyword>
<dbReference type="Proteomes" id="UP000821837">
    <property type="component" value="Chromosome 11"/>
</dbReference>
<keyword evidence="6" id="KW-1015">Disulfide bond</keyword>
<keyword evidence="3" id="KW-0646">Protease inhibitor</keyword>
<keyword evidence="5" id="KW-0722">Serine protease inhibitor</keyword>
<dbReference type="PROSITE" id="PS00280">
    <property type="entry name" value="BPTI_KUNITZ_1"/>
    <property type="match status" value="1"/>
</dbReference>
<keyword evidence="2" id="KW-0964">Secreted</keyword>
<evidence type="ECO:0000256" key="5">
    <source>
        <dbReference type="ARBA" id="ARBA00022900"/>
    </source>
</evidence>
<evidence type="ECO:0000313" key="9">
    <source>
        <dbReference type="EMBL" id="KAH7973331.1"/>
    </source>
</evidence>
<dbReference type="InterPro" id="IPR036880">
    <property type="entry name" value="Kunitz_BPTI_sf"/>
</dbReference>
<dbReference type="CDD" id="cd00109">
    <property type="entry name" value="Kunitz-type"/>
    <property type="match status" value="1"/>
</dbReference>
<comment type="subcellular location">
    <subcellularLocation>
        <location evidence="1">Secreted</location>
    </subcellularLocation>
</comment>
<dbReference type="PANTHER" id="PTHR10083">
    <property type="entry name" value="KUNITZ-TYPE PROTEASE INHIBITOR-RELATED"/>
    <property type="match status" value="1"/>
</dbReference>
<dbReference type="PROSITE" id="PS50279">
    <property type="entry name" value="BPTI_KUNITZ_2"/>
    <property type="match status" value="2"/>
</dbReference>